<organism evidence="7 8">
    <name type="scientific">Athelia psychrophila</name>
    <dbReference type="NCBI Taxonomy" id="1759441"/>
    <lineage>
        <taxon>Eukaryota</taxon>
        <taxon>Fungi</taxon>
        <taxon>Dikarya</taxon>
        <taxon>Basidiomycota</taxon>
        <taxon>Agaricomycotina</taxon>
        <taxon>Agaricomycetes</taxon>
        <taxon>Agaricomycetidae</taxon>
        <taxon>Atheliales</taxon>
        <taxon>Atheliaceae</taxon>
        <taxon>Athelia</taxon>
    </lineage>
</organism>
<accession>A0A166MAD3</accession>
<feature type="transmembrane region" description="Helical" evidence="6">
    <location>
        <begin position="452"/>
        <end position="469"/>
    </location>
</feature>
<feature type="transmembrane region" description="Helical" evidence="6">
    <location>
        <begin position="51"/>
        <end position="74"/>
    </location>
</feature>
<keyword evidence="2 6" id="KW-0812">Transmembrane</keyword>
<dbReference type="AlphaFoldDB" id="A0A166MAD3"/>
<feature type="transmembrane region" description="Helical" evidence="6">
    <location>
        <begin position="175"/>
        <end position="194"/>
    </location>
</feature>
<dbReference type="GO" id="GO:0015179">
    <property type="term" value="F:L-amino acid transmembrane transporter activity"/>
    <property type="evidence" value="ECO:0007669"/>
    <property type="project" value="TreeGrafter"/>
</dbReference>
<reference evidence="7 8" key="1">
    <citation type="journal article" date="2016" name="Mol. Biol. Evol.">
        <title>Comparative Genomics of Early-Diverging Mushroom-Forming Fungi Provides Insights into the Origins of Lignocellulose Decay Capabilities.</title>
        <authorList>
            <person name="Nagy L.G."/>
            <person name="Riley R."/>
            <person name="Tritt A."/>
            <person name="Adam C."/>
            <person name="Daum C."/>
            <person name="Floudas D."/>
            <person name="Sun H."/>
            <person name="Yadav J.S."/>
            <person name="Pangilinan J."/>
            <person name="Larsson K.H."/>
            <person name="Matsuura K."/>
            <person name="Barry K."/>
            <person name="Labutti K."/>
            <person name="Kuo R."/>
            <person name="Ohm R.A."/>
            <person name="Bhattacharya S.S."/>
            <person name="Shirouzu T."/>
            <person name="Yoshinaga Y."/>
            <person name="Martin F.M."/>
            <person name="Grigoriev I.V."/>
            <person name="Hibbett D.S."/>
        </authorList>
    </citation>
    <scope>NUCLEOTIDE SEQUENCE [LARGE SCALE GENOMIC DNA]</scope>
    <source>
        <strain evidence="7 8">CBS 109695</strain>
    </source>
</reference>
<evidence type="ECO:0000313" key="8">
    <source>
        <dbReference type="Proteomes" id="UP000076532"/>
    </source>
</evidence>
<proteinExistence type="predicted"/>
<dbReference type="Gene3D" id="1.20.1740.10">
    <property type="entry name" value="Amino acid/polyamine transporter I"/>
    <property type="match status" value="1"/>
</dbReference>
<comment type="subcellular location">
    <subcellularLocation>
        <location evidence="1">Membrane</location>
        <topology evidence="1">Multi-pass membrane protein</topology>
    </subcellularLocation>
</comment>
<gene>
    <name evidence="7" type="ORF">FIBSPDRAFT_736822</name>
</gene>
<evidence type="ECO:0000256" key="1">
    <source>
        <dbReference type="ARBA" id="ARBA00004141"/>
    </source>
</evidence>
<feature type="transmembrane region" description="Helical" evidence="6">
    <location>
        <begin position="384"/>
        <end position="401"/>
    </location>
</feature>
<dbReference type="PIRSF" id="PIRSF006060">
    <property type="entry name" value="AA_transporter"/>
    <property type="match status" value="1"/>
</dbReference>
<feature type="transmembrane region" description="Helical" evidence="6">
    <location>
        <begin position="481"/>
        <end position="501"/>
    </location>
</feature>
<dbReference type="InterPro" id="IPR002293">
    <property type="entry name" value="AA/rel_permease1"/>
</dbReference>
<dbReference type="GO" id="GO:0016020">
    <property type="term" value="C:membrane"/>
    <property type="evidence" value="ECO:0007669"/>
    <property type="project" value="UniProtKB-SubCell"/>
</dbReference>
<dbReference type="PANTHER" id="PTHR11785:SF353">
    <property type="entry name" value="METHIONINE TRANSPORTER (EUROFUNG)"/>
    <property type="match status" value="1"/>
</dbReference>
<keyword evidence="8" id="KW-1185">Reference proteome</keyword>
<feature type="transmembrane region" description="Helical" evidence="6">
    <location>
        <begin position="86"/>
        <end position="108"/>
    </location>
</feature>
<evidence type="ECO:0000256" key="6">
    <source>
        <dbReference type="SAM" id="Phobius"/>
    </source>
</evidence>
<feature type="transmembrane region" description="Helical" evidence="6">
    <location>
        <begin position="289"/>
        <end position="309"/>
    </location>
</feature>
<sequence length="551" mass="59689">MSATEAPEAPDEAPTRKAAASGAPIERVCISISGARSAIASKTRSRQINPLGYEVTLLSGVMLNLGQLMGAGIYSVPGSILNSVGSIGLLLAFWLLGSVFAFAGLSLYSEFASMFPNRSGGEVVYLEMSYPRPRFLVPTMFAITAVLLSFSATNSIIFAQYFLTILDIPVTSHRQTVTALAVCTVAIAVVGLSTKWSLRAVNILTALKLASASFMVVAGVAVLAGVTRVQDPYANFHNIWAGSTTNLNSLATAFVKINYSFVGWHNAFNLLGEVRGGDPARTVRRSGAIALWIATALFFLINVAYVAAVPREEIRRSGQLIAVLFFRHVFGDSWGAKVLPAMVALSCFGNLTAGQARVIREVARQGLLPYPAFFASTKPFGTPLAPVVIKYVLTVLVIVAVPGKDAFNFLLDLASYPNLVFNAALAVGLWLVRKRRALEGDSPSGYKAKNVYVFLFLLSAILLLVMPWVPPEPGHGDVSFWHATCSLTLFLMQLCALYYYVWIKWLPRLGGYTVVEEVKELDDGARTTRLTRRYHKGGEEEPLLADASSRQ</sequence>
<keyword evidence="4 6" id="KW-0472">Membrane</keyword>
<name>A0A166MAD3_9AGAM</name>
<feature type="region of interest" description="Disordered" evidence="5">
    <location>
        <begin position="1"/>
        <end position="20"/>
    </location>
</feature>
<evidence type="ECO:0000313" key="7">
    <source>
        <dbReference type="EMBL" id="KZP23797.1"/>
    </source>
</evidence>
<keyword evidence="3 6" id="KW-1133">Transmembrane helix</keyword>
<dbReference type="PANTHER" id="PTHR11785">
    <property type="entry name" value="AMINO ACID TRANSPORTER"/>
    <property type="match status" value="1"/>
</dbReference>
<evidence type="ECO:0000256" key="2">
    <source>
        <dbReference type="ARBA" id="ARBA00022692"/>
    </source>
</evidence>
<dbReference type="Pfam" id="PF13520">
    <property type="entry name" value="AA_permease_2"/>
    <property type="match status" value="1"/>
</dbReference>
<feature type="transmembrane region" description="Helical" evidence="6">
    <location>
        <begin position="135"/>
        <end position="163"/>
    </location>
</feature>
<dbReference type="STRING" id="436010.A0A166MAD3"/>
<protein>
    <submittedName>
        <fullName evidence="7">Amino acid transporter</fullName>
    </submittedName>
</protein>
<dbReference type="InterPro" id="IPR050598">
    <property type="entry name" value="AminoAcid_Transporter"/>
</dbReference>
<evidence type="ECO:0000256" key="3">
    <source>
        <dbReference type="ARBA" id="ARBA00022989"/>
    </source>
</evidence>
<evidence type="ECO:0000256" key="5">
    <source>
        <dbReference type="SAM" id="MobiDB-lite"/>
    </source>
</evidence>
<dbReference type="Proteomes" id="UP000076532">
    <property type="component" value="Unassembled WGS sequence"/>
</dbReference>
<dbReference type="OrthoDB" id="5982228at2759"/>
<dbReference type="EMBL" id="KV417530">
    <property type="protein sequence ID" value="KZP23797.1"/>
    <property type="molecule type" value="Genomic_DNA"/>
</dbReference>
<evidence type="ECO:0000256" key="4">
    <source>
        <dbReference type="ARBA" id="ARBA00023136"/>
    </source>
</evidence>
<feature type="transmembrane region" description="Helical" evidence="6">
    <location>
        <begin position="413"/>
        <end position="432"/>
    </location>
</feature>
<feature type="transmembrane region" description="Helical" evidence="6">
    <location>
        <begin position="206"/>
        <end position="226"/>
    </location>
</feature>